<dbReference type="GO" id="GO:0008168">
    <property type="term" value="F:methyltransferase activity"/>
    <property type="evidence" value="ECO:0007669"/>
    <property type="project" value="UniProtKB-KW"/>
</dbReference>
<dbReference type="InterPro" id="IPR014048">
    <property type="entry name" value="MethylDNA_cys_MeTrfase_DNA-bd"/>
</dbReference>
<dbReference type="GO" id="GO:0032259">
    <property type="term" value="P:methylation"/>
    <property type="evidence" value="ECO:0007669"/>
    <property type="project" value="UniProtKB-KW"/>
</dbReference>
<dbReference type="PANTHER" id="PTHR42942:SF1">
    <property type="entry name" value="ALKYLTRANSFERASE-LIKE PROTEIN 1"/>
    <property type="match status" value="1"/>
</dbReference>
<name>A0A0F6RCX1_9GAMM</name>
<accession>A0A0F6RCX1</accession>
<evidence type="ECO:0000259" key="2">
    <source>
        <dbReference type="Pfam" id="PF01035"/>
    </source>
</evidence>
<dbReference type="Proteomes" id="UP000034071">
    <property type="component" value="Chromosome"/>
</dbReference>
<dbReference type="CDD" id="cd06445">
    <property type="entry name" value="ATase"/>
    <property type="match status" value="1"/>
</dbReference>
<gene>
    <name evidence="3" type="ORF">TQ33_1862</name>
</gene>
<dbReference type="RefSeq" id="WP_071841116.1">
    <property type="nucleotide sequence ID" value="NZ_CP010975.1"/>
</dbReference>
<keyword evidence="3" id="KW-0808">Transferase</keyword>
<evidence type="ECO:0000256" key="1">
    <source>
        <dbReference type="ARBA" id="ARBA00022763"/>
    </source>
</evidence>
<dbReference type="InterPro" id="IPR036217">
    <property type="entry name" value="MethylDNA_cys_MeTrfase_DNAb"/>
</dbReference>
<dbReference type="AlphaFoldDB" id="A0A0F6RCX1"/>
<organism evidence="3 4">
    <name type="scientific">Kangiella geojedonensis</name>
    <dbReference type="NCBI Taxonomy" id="914150"/>
    <lineage>
        <taxon>Bacteria</taxon>
        <taxon>Pseudomonadati</taxon>
        <taxon>Pseudomonadota</taxon>
        <taxon>Gammaproteobacteria</taxon>
        <taxon>Kangiellales</taxon>
        <taxon>Kangiellaceae</taxon>
        <taxon>Kangiella</taxon>
    </lineage>
</organism>
<dbReference type="InterPro" id="IPR052520">
    <property type="entry name" value="ATL_DNA_repair"/>
</dbReference>
<dbReference type="PANTHER" id="PTHR42942">
    <property type="entry name" value="6-O-METHYLGUANINE DNA METHYLTRANSFERASE"/>
    <property type="match status" value="1"/>
</dbReference>
<proteinExistence type="predicted"/>
<keyword evidence="3" id="KW-0489">Methyltransferase</keyword>
<dbReference type="Pfam" id="PF01035">
    <property type="entry name" value="DNA_binding_1"/>
    <property type="match status" value="1"/>
</dbReference>
<sequence>MSDRMEHFKQQVYYWVSKIPKGKVTSYGAIAKLSGFPRHARHVSKALGSAPNRKQLPWQRVIGADGKIAFNPDSEHFAIQQTLLEQEGVKVVKGKVDLKQYAWEHPLMEKASSSKGENGMQAEEFFR</sequence>
<dbReference type="InterPro" id="IPR036388">
    <property type="entry name" value="WH-like_DNA-bd_sf"/>
</dbReference>
<feature type="domain" description="Methylated-DNA-[protein]-cysteine S-methyltransferase DNA binding" evidence="2">
    <location>
        <begin position="8"/>
        <end position="89"/>
    </location>
</feature>
<keyword evidence="1" id="KW-0227">DNA damage</keyword>
<keyword evidence="4" id="KW-1185">Reference proteome</keyword>
<evidence type="ECO:0000313" key="3">
    <source>
        <dbReference type="EMBL" id="AKE52798.1"/>
    </source>
</evidence>
<dbReference type="Gene3D" id="1.10.10.10">
    <property type="entry name" value="Winged helix-like DNA-binding domain superfamily/Winged helix DNA-binding domain"/>
    <property type="match status" value="1"/>
</dbReference>
<dbReference type="EMBL" id="CP010975">
    <property type="protein sequence ID" value="AKE52798.1"/>
    <property type="molecule type" value="Genomic_DNA"/>
</dbReference>
<evidence type="ECO:0000313" key="4">
    <source>
        <dbReference type="Proteomes" id="UP000034071"/>
    </source>
</evidence>
<reference evidence="3 4" key="1">
    <citation type="submission" date="2015-02" db="EMBL/GenBank/DDBJ databases">
        <title>Complete genome sequence of Kangiella geojedonensis strain YCS-5T.</title>
        <authorList>
            <person name="Kim K.M."/>
        </authorList>
    </citation>
    <scope>NUCLEOTIDE SEQUENCE [LARGE SCALE GENOMIC DNA]</scope>
    <source>
        <strain evidence="3 4">YCS-5</strain>
    </source>
</reference>
<dbReference type="GO" id="GO:0006281">
    <property type="term" value="P:DNA repair"/>
    <property type="evidence" value="ECO:0007669"/>
    <property type="project" value="InterPro"/>
</dbReference>
<protein>
    <submittedName>
        <fullName evidence="3">Methylated-DNA-(Protein)-cysteine S-methyltransferase DNA binding</fullName>
    </submittedName>
</protein>
<dbReference type="SUPFAM" id="SSF46767">
    <property type="entry name" value="Methylated DNA-protein cysteine methyltransferase, C-terminal domain"/>
    <property type="match status" value="1"/>
</dbReference>
<dbReference type="KEGG" id="kge:TQ33_1862"/>
<dbReference type="HOGENOM" id="CLU_000445_52_5_6"/>